<sequence length="251" mass="27823">MPIDPKQGEREYYARIGEAGITHAQGKPFTDEKCNRNLGNLTAIFNLLPEPPAKVIEFGCGVGWMSIMLARRGFTTTGVDISPDAIAAATAQRDALGLDHLDFVLADYEEIVGDASYDAAIFYEALHHAENEADAIASAYRSLKPGGIMIAFEPGKGHGDTTEAKQVVAEFGVHEKDMPIPEIVRLATAAGFRRHLTLPQPWDFMRTVYRPSYAHAKSSSDARGKFILGVFRAFRRFFFQRPDLSFVVLWK</sequence>
<dbReference type="EMBL" id="CP119075">
    <property type="protein sequence ID" value="WED67493.1"/>
    <property type="molecule type" value="Genomic_DNA"/>
</dbReference>
<accession>A0AAF0CSU1</accession>
<feature type="domain" description="Methyltransferase type 11" evidence="1">
    <location>
        <begin position="57"/>
        <end position="150"/>
    </location>
</feature>
<proteinExistence type="predicted"/>
<organism evidence="2 3">
    <name type="scientific">Synoicihabitans lomoniglobus</name>
    <dbReference type="NCBI Taxonomy" id="2909285"/>
    <lineage>
        <taxon>Bacteria</taxon>
        <taxon>Pseudomonadati</taxon>
        <taxon>Verrucomicrobiota</taxon>
        <taxon>Opitutia</taxon>
        <taxon>Opitutales</taxon>
        <taxon>Opitutaceae</taxon>
        <taxon>Synoicihabitans</taxon>
    </lineage>
</organism>
<dbReference type="InterPro" id="IPR029063">
    <property type="entry name" value="SAM-dependent_MTases_sf"/>
</dbReference>
<dbReference type="Proteomes" id="UP001218638">
    <property type="component" value="Chromosome"/>
</dbReference>
<dbReference type="Gene3D" id="3.40.50.150">
    <property type="entry name" value="Vaccinia Virus protein VP39"/>
    <property type="match status" value="1"/>
</dbReference>
<dbReference type="CDD" id="cd02440">
    <property type="entry name" value="AdoMet_MTases"/>
    <property type="match status" value="1"/>
</dbReference>
<dbReference type="Pfam" id="PF08241">
    <property type="entry name" value="Methyltransf_11"/>
    <property type="match status" value="1"/>
</dbReference>
<dbReference type="KEGG" id="slom:PXH66_11590"/>
<keyword evidence="2" id="KW-0808">Transferase</keyword>
<dbReference type="InterPro" id="IPR013216">
    <property type="entry name" value="Methyltransf_11"/>
</dbReference>
<evidence type="ECO:0000313" key="2">
    <source>
        <dbReference type="EMBL" id="WED67493.1"/>
    </source>
</evidence>
<keyword evidence="2" id="KW-0489">Methyltransferase</keyword>
<dbReference type="GO" id="GO:0008757">
    <property type="term" value="F:S-adenosylmethionine-dependent methyltransferase activity"/>
    <property type="evidence" value="ECO:0007669"/>
    <property type="project" value="InterPro"/>
</dbReference>
<evidence type="ECO:0000259" key="1">
    <source>
        <dbReference type="Pfam" id="PF08241"/>
    </source>
</evidence>
<dbReference type="SUPFAM" id="SSF53335">
    <property type="entry name" value="S-adenosyl-L-methionine-dependent methyltransferases"/>
    <property type="match status" value="1"/>
</dbReference>
<dbReference type="GO" id="GO:0032259">
    <property type="term" value="P:methylation"/>
    <property type="evidence" value="ECO:0007669"/>
    <property type="project" value="UniProtKB-KW"/>
</dbReference>
<keyword evidence="3" id="KW-1185">Reference proteome</keyword>
<dbReference type="PANTHER" id="PTHR43861">
    <property type="entry name" value="TRANS-ACONITATE 2-METHYLTRANSFERASE-RELATED"/>
    <property type="match status" value="1"/>
</dbReference>
<gene>
    <name evidence="2" type="ORF">PXH66_11590</name>
</gene>
<name>A0AAF0CSU1_9BACT</name>
<reference evidence="2" key="1">
    <citation type="submission" date="2023-03" db="EMBL/GenBank/DDBJ databases">
        <title>Lomoglobus Profundus gen. nov., sp. nov., a novel member of the phylum Verrucomicrobia, isolated from deep-marine sediment of South China Sea.</title>
        <authorList>
            <person name="Ahmad T."/>
            <person name="Ishaq S.E."/>
            <person name="Wang F."/>
        </authorList>
    </citation>
    <scope>NUCLEOTIDE SEQUENCE</scope>
    <source>
        <strain evidence="2">LMO-M01</strain>
    </source>
</reference>
<dbReference type="RefSeq" id="WP_330931648.1">
    <property type="nucleotide sequence ID" value="NZ_CP119075.1"/>
</dbReference>
<protein>
    <submittedName>
        <fullName evidence="2">Class I SAM-dependent methyltransferase</fullName>
    </submittedName>
</protein>
<evidence type="ECO:0000313" key="3">
    <source>
        <dbReference type="Proteomes" id="UP001218638"/>
    </source>
</evidence>
<dbReference type="AlphaFoldDB" id="A0AAF0CSU1"/>